<accession>A0ABM7X490</accession>
<feature type="region of interest" description="Disordered" evidence="4">
    <location>
        <begin position="406"/>
        <end position="436"/>
    </location>
</feature>
<sequence>MPRIISRFLTVTVAVSATVLAILACSQNGRAATDGARDAPTAQLFRDAAATGPEASVPAQMSLAPLIEKLRPAVVNISTTTVTKHPRVSRAPRGTPRNPHGQGGPGGQGDDGYEDYFERFFGRPAPEAPEEFKGSSLGSGFVLNGDGYILTNNHVVKDASDIRVTLDDGREFVATVVGTDPLTDVALIRLKNPPKNLPTLVLGSSENLRQGDYVLALGSPFGLRATATLGIVSAKHRAGINPGGTYDDFIQTDAAINPGNSGGPLFNLKGEVVGINTAIVSPQIGQGIGFAVPIDLAKAILPQLKDKGKVTRGFLGVSVSELTPDLIQAFGLPQGTKGALVQNVVPKSPAAKAGIQAGDVVTGLNGKPIDSSGSLTRAVALIPPGGSADLTVVRGGDRKQFGIKVAQRPDDESAVGRGESEGEGEGGPAKDQTPKLGVSLAPLTADLARQLGVSGDEGVAVVDVVDGGPADRAGIRKGDLILEVNRRPVKKPDDVRAAVGKLKDGDMVLLRVRRGDQAVFVAVPVGGRQ</sequence>
<dbReference type="EMBL" id="AP025591">
    <property type="protein sequence ID" value="BDG06626.1"/>
    <property type="molecule type" value="Genomic_DNA"/>
</dbReference>
<feature type="chain" id="PRO_5047120580" evidence="5">
    <location>
        <begin position="32"/>
        <end position="529"/>
    </location>
</feature>
<evidence type="ECO:0000256" key="5">
    <source>
        <dbReference type="SAM" id="SignalP"/>
    </source>
</evidence>
<evidence type="ECO:0000313" key="7">
    <source>
        <dbReference type="EMBL" id="BDG06626.1"/>
    </source>
</evidence>
<proteinExistence type="inferred from homology"/>
<comment type="similarity">
    <text evidence="1">Belongs to the peptidase S1C family.</text>
</comment>
<dbReference type="InterPro" id="IPR009003">
    <property type="entry name" value="Peptidase_S1_PA"/>
</dbReference>
<evidence type="ECO:0000256" key="1">
    <source>
        <dbReference type="ARBA" id="ARBA00010541"/>
    </source>
</evidence>
<dbReference type="RefSeq" id="WP_248357054.1">
    <property type="nucleotide sequence ID" value="NZ_AP025591.1"/>
</dbReference>
<dbReference type="SUPFAM" id="SSF50156">
    <property type="entry name" value="PDZ domain-like"/>
    <property type="match status" value="2"/>
</dbReference>
<dbReference type="InterPro" id="IPR001478">
    <property type="entry name" value="PDZ"/>
</dbReference>
<protein>
    <submittedName>
        <fullName evidence="7">Peptidase</fullName>
    </submittedName>
</protein>
<evidence type="ECO:0000256" key="2">
    <source>
        <dbReference type="ARBA" id="ARBA00022670"/>
    </source>
</evidence>
<dbReference type="InterPro" id="IPR001940">
    <property type="entry name" value="Peptidase_S1C"/>
</dbReference>
<dbReference type="SMART" id="SM00228">
    <property type="entry name" value="PDZ"/>
    <property type="match status" value="2"/>
</dbReference>
<keyword evidence="2" id="KW-0645">Protease</keyword>
<dbReference type="PANTHER" id="PTHR22939">
    <property type="entry name" value="SERINE PROTEASE FAMILY S1C HTRA-RELATED"/>
    <property type="match status" value="1"/>
</dbReference>
<dbReference type="SUPFAM" id="SSF50494">
    <property type="entry name" value="Trypsin-like serine proteases"/>
    <property type="match status" value="1"/>
</dbReference>
<dbReference type="CDD" id="cd10839">
    <property type="entry name" value="cpPDZ1_DegP-like"/>
    <property type="match status" value="1"/>
</dbReference>
<name>A0ABM7X490_9BACT</name>
<reference evidence="8" key="1">
    <citation type="journal article" date="2022" name="Int. J. Syst. Evol. Microbiol.">
        <title>Anaeromyxobacter oryzae sp. nov., Anaeromyxobacter diazotrophicus sp. nov. and Anaeromyxobacter paludicola sp. nov., isolated from paddy soils.</title>
        <authorList>
            <person name="Itoh H."/>
            <person name="Xu Z."/>
            <person name="Mise K."/>
            <person name="Masuda Y."/>
            <person name="Ushijima N."/>
            <person name="Hayakawa C."/>
            <person name="Shiratori Y."/>
            <person name="Senoo K."/>
        </authorList>
    </citation>
    <scope>NUCLEOTIDE SEQUENCE [LARGE SCALE GENOMIC DNA]</scope>
    <source>
        <strain evidence="8">Red232</strain>
    </source>
</reference>
<feature type="domain" description="PDZ" evidence="6">
    <location>
        <begin position="437"/>
        <end position="516"/>
    </location>
</feature>
<keyword evidence="8" id="KW-1185">Reference proteome</keyword>
<keyword evidence="5" id="KW-0732">Signal</keyword>
<dbReference type="PROSITE" id="PS51257">
    <property type="entry name" value="PROKAR_LIPOPROTEIN"/>
    <property type="match status" value="1"/>
</dbReference>
<feature type="domain" description="PDZ" evidence="6">
    <location>
        <begin position="309"/>
        <end position="382"/>
    </location>
</feature>
<dbReference type="Gene3D" id="2.30.42.10">
    <property type="match status" value="2"/>
</dbReference>
<dbReference type="PRINTS" id="PR00834">
    <property type="entry name" value="PROTEASES2C"/>
</dbReference>
<dbReference type="Proteomes" id="UP001162891">
    <property type="component" value="Chromosome"/>
</dbReference>
<gene>
    <name evidence="7" type="primary">degP_2</name>
    <name evidence="7" type="ORF">AMOR_56220</name>
</gene>
<feature type="compositionally biased region" description="Gly residues" evidence="4">
    <location>
        <begin position="101"/>
        <end position="110"/>
    </location>
</feature>
<dbReference type="InterPro" id="IPR036034">
    <property type="entry name" value="PDZ_sf"/>
</dbReference>
<dbReference type="PROSITE" id="PS50106">
    <property type="entry name" value="PDZ"/>
    <property type="match status" value="2"/>
</dbReference>
<evidence type="ECO:0000256" key="4">
    <source>
        <dbReference type="SAM" id="MobiDB-lite"/>
    </source>
</evidence>
<evidence type="ECO:0000259" key="6">
    <source>
        <dbReference type="PROSITE" id="PS50106"/>
    </source>
</evidence>
<organism evidence="7 8">
    <name type="scientific">Anaeromyxobacter oryzae</name>
    <dbReference type="NCBI Taxonomy" id="2918170"/>
    <lineage>
        <taxon>Bacteria</taxon>
        <taxon>Pseudomonadati</taxon>
        <taxon>Myxococcota</taxon>
        <taxon>Myxococcia</taxon>
        <taxon>Myxococcales</taxon>
        <taxon>Cystobacterineae</taxon>
        <taxon>Anaeromyxobacteraceae</taxon>
        <taxon>Anaeromyxobacter</taxon>
    </lineage>
</organism>
<feature type="region of interest" description="Disordered" evidence="4">
    <location>
        <begin position="81"/>
        <end position="112"/>
    </location>
</feature>
<dbReference type="PANTHER" id="PTHR22939:SF129">
    <property type="entry name" value="SERINE PROTEASE HTRA2, MITOCHONDRIAL"/>
    <property type="match status" value="1"/>
</dbReference>
<dbReference type="Pfam" id="PF13180">
    <property type="entry name" value="PDZ_2"/>
    <property type="match status" value="2"/>
</dbReference>
<feature type="signal peptide" evidence="5">
    <location>
        <begin position="1"/>
        <end position="31"/>
    </location>
</feature>
<keyword evidence="3" id="KW-0378">Hydrolase</keyword>
<evidence type="ECO:0000256" key="3">
    <source>
        <dbReference type="ARBA" id="ARBA00022801"/>
    </source>
</evidence>
<evidence type="ECO:0000313" key="8">
    <source>
        <dbReference type="Proteomes" id="UP001162891"/>
    </source>
</evidence>
<dbReference type="CDD" id="cd06779">
    <property type="entry name" value="cpPDZ_Deg_HtrA-like"/>
    <property type="match status" value="1"/>
</dbReference>
<dbReference type="Pfam" id="PF13365">
    <property type="entry name" value="Trypsin_2"/>
    <property type="match status" value="1"/>
</dbReference>
<dbReference type="Gene3D" id="2.40.10.120">
    <property type="match status" value="1"/>
</dbReference>